<dbReference type="InterPro" id="IPR017972">
    <property type="entry name" value="Cyt_P450_CS"/>
</dbReference>
<dbReference type="Pfam" id="PF00067">
    <property type="entry name" value="p450"/>
    <property type="match status" value="1"/>
</dbReference>
<evidence type="ECO:0000256" key="4">
    <source>
        <dbReference type="ARBA" id="ARBA00022723"/>
    </source>
</evidence>
<evidence type="ECO:0000256" key="6">
    <source>
        <dbReference type="ARBA" id="ARBA00023004"/>
    </source>
</evidence>
<dbReference type="AlphaFoldDB" id="W2RL85"/>
<dbReference type="InterPro" id="IPR036396">
    <property type="entry name" value="Cyt_P450_sf"/>
</dbReference>
<organism evidence="10 11">
    <name type="scientific">Cyphellophora europaea (strain CBS 101466)</name>
    <name type="common">Phialophora europaea</name>
    <dbReference type="NCBI Taxonomy" id="1220924"/>
    <lineage>
        <taxon>Eukaryota</taxon>
        <taxon>Fungi</taxon>
        <taxon>Dikarya</taxon>
        <taxon>Ascomycota</taxon>
        <taxon>Pezizomycotina</taxon>
        <taxon>Eurotiomycetes</taxon>
        <taxon>Chaetothyriomycetidae</taxon>
        <taxon>Chaetothyriales</taxon>
        <taxon>Cyphellophoraceae</taxon>
        <taxon>Cyphellophora</taxon>
    </lineage>
</organism>
<dbReference type="GO" id="GO:0020037">
    <property type="term" value="F:heme binding"/>
    <property type="evidence" value="ECO:0007669"/>
    <property type="project" value="InterPro"/>
</dbReference>
<dbReference type="SUPFAM" id="SSF48264">
    <property type="entry name" value="Cytochrome P450"/>
    <property type="match status" value="1"/>
</dbReference>
<dbReference type="CDD" id="cd11060">
    <property type="entry name" value="CYP57A1-like"/>
    <property type="match status" value="1"/>
</dbReference>
<evidence type="ECO:0000256" key="8">
    <source>
        <dbReference type="PIRSR" id="PIRSR602401-1"/>
    </source>
</evidence>
<sequence length="494" mass="55874">MIYQEHALALALVAAVGFSLLYAGALLTRRYLALSHIPGPRVAAWTDLWLFQKYQNPSLNPVNFYIDLHKQYGPVVRYGPQRVLFSDPAQVPVIYGTTKVFEKAPSYDVPVLKVNGKLTRSIATIRDEKLLSAIKRQVTTAFSAKSMHDYEHHVDLTIEAFLDVLHVKGPYLDLMPILSFFTFDTICRLAFSDTLNLMSNQSDMDNVLQAGRDRFVYWHKWFAIPKIEGLLFKNRFTPSSSNPSKLGELAKKRFEERLEKGGVGIHQDLLDRYFQAREKDPQTFSTTIIMGMTMSTIHAGSETTAHTLANTFWDLLKHPDVYRRLKEEIRNAGFSSPPMEAEVRKVPFIEACIKESTRLHNLLNDPFERVVPPEGATIAGTWIPGGTIVGINTAVLGRDTTLYGENADQYVPDRWLSGTPQQHAAMERSNFAFSQGKRNCLGLHMAWTEMLKLLPAILNEFDIELADPNAELQTTVATMIFVKDLPVMATPRRR</sequence>
<dbReference type="GO" id="GO:0004497">
    <property type="term" value="F:monooxygenase activity"/>
    <property type="evidence" value="ECO:0007669"/>
    <property type="project" value="UniProtKB-KW"/>
</dbReference>
<gene>
    <name evidence="10" type="ORF">HMPREF1541_08075</name>
</gene>
<accession>W2RL85</accession>
<name>W2RL85_CYPE1</name>
<evidence type="ECO:0000256" key="3">
    <source>
        <dbReference type="ARBA" id="ARBA00022617"/>
    </source>
</evidence>
<keyword evidence="4 8" id="KW-0479">Metal-binding</keyword>
<dbReference type="InterPro" id="IPR002401">
    <property type="entry name" value="Cyt_P450_E_grp-I"/>
</dbReference>
<keyword evidence="6 8" id="KW-0408">Iron</keyword>
<keyword evidence="7 9" id="KW-0503">Monooxygenase</keyword>
<dbReference type="PANTHER" id="PTHR24305:SF210">
    <property type="entry name" value="CYTOCHROME P450 MONOOXYGENASE ASQL-RELATED"/>
    <property type="match status" value="1"/>
</dbReference>
<dbReference type="OrthoDB" id="3934656at2759"/>
<evidence type="ECO:0000313" key="10">
    <source>
        <dbReference type="EMBL" id="ETN37085.1"/>
    </source>
</evidence>
<keyword evidence="5 9" id="KW-0560">Oxidoreductase</keyword>
<dbReference type="PANTHER" id="PTHR24305">
    <property type="entry name" value="CYTOCHROME P450"/>
    <property type="match status" value="1"/>
</dbReference>
<dbReference type="InterPro" id="IPR001128">
    <property type="entry name" value="Cyt_P450"/>
</dbReference>
<dbReference type="STRING" id="1220924.W2RL85"/>
<evidence type="ECO:0000256" key="2">
    <source>
        <dbReference type="ARBA" id="ARBA00010617"/>
    </source>
</evidence>
<dbReference type="PRINTS" id="PR00385">
    <property type="entry name" value="P450"/>
</dbReference>
<comment type="similarity">
    <text evidence="2 9">Belongs to the cytochrome P450 family.</text>
</comment>
<dbReference type="InParanoid" id="W2RL85"/>
<dbReference type="EMBL" id="KB822724">
    <property type="protein sequence ID" value="ETN37085.1"/>
    <property type="molecule type" value="Genomic_DNA"/>
</dbReference>
<evidence type="ECO:0000256" key="9">
    <source>
        <dbReference type="RuleBase" id="RU000461"/>
    </source>
</evidence>
<dbReference type="Proteomes" id="UP000030752">
    <property type="component" value="Unassembled WGS sequence"/>
</dbReference>
<evidence type="ECO:0000256" key="7">
    <source>
        <dbReference type="ARBA" id="ARBA00023033"/>
    </source>
</evidence>
<comment type="cofactor">
    <cofactor evidence="1 8">
        <name>heme</name>
        <dbReference type="ChEBI" id="CHEBI:30413"/>
    </cofactor>
</comment>
<keyword evidence="3 8" id="KW-0349">Heme</keyword>
<dbReference type="RefSeq" id="XP_008720617.1">
    <property type="nucleotide sequence ID" value="XM_008722395.1"/>
</dbReference>
<evidence type="ECO:0000313" key="11">
    <source>
        <dbReference type="Proteomes" id="UP000030752"/>
    </source>
</evidence>
<proteinExistence type="inferred from homology"/>
<feature type="binding site" description="axial binding residue" evidence="8">
    <location>
        <position position="440"/>
    </location>
    <ligand>
        <name>heme</name>
        <dbReference type="ChEBI" id="CHEBI:30413"/>
    </ligand>
    <ligandPart>
        <name>Fe</name>
        <dbReference type="ChEBI" id="CHEBI:18248"/>
    </ligandPart>
</feature>
<dbReference type="PRINTS" id="PR00463">
    <property type="entry name" value="EP450I"/>
</dbReference>
<dbReference type="GO" id="GO:0005506">
    <property type="term" value="F:iron ion binding"/>
    <property type="evidence" value="ECO:0007669"/>
    <property type="project" value="InterPro"/>
</dbReference>
<dbReference type="eggNOG" id="KOG0157">
    <property type="taxonomic scope" value="Eukaryota"/>
</dbReference>
<evidence type="ECO:0000256" key="1">
    <source>
        <dbReference type="ARBA" id="ARBA00001971"/>
    </source>
</evidence>
<evidence type="ECO:0000256" key="5">
    <source>
        <dbReference type="ARBA" id="ARBA00023002"/>
    </source>
</evidence>
<dbReference type="PROSITE" id="PS00086">
    <property type="entry name" value="CYTOCHROME_P450"/>
    <property type="match status" value="1"/>
</dbReference>
<dbReference type="VEuPathDB" id="FungiDB:HMPREF1541_08075"/>
<dbReference type="GeneID" id="19975414"/>
<dbReference type="Gene3D" id="1.10.630.10">
    <property type="entry name" value="Cytochrome P450"/>
    <property type="match status" value="1"/>
</dbReference>
<dbReference type="GO" id="GO:0016705">
    <property type="term" value="F:oxidoreductase activity, acting on paired donors, with incorporation or reduction of molecular oxygen"/>
    <property type="evidence" value="ECO:0007669"/>
    <property type="project" value="InterPro"/>
</dbReference>
<protein>
    <submittedName>
        <fullName evidence="10">Uncharacterized protein</fullName>
    </submittedName>
</protein>
<reference evidence="10 11" key="1">
    <citation type="submission" date="2013-03" db="EMBL/GenBank/DDBJ databases">
        <title>The Genome Sequence of Phialophora europaea CBS 101466.</title>
        <authorList>
            <consortium name="The Broad Institute Genomics Platform"/>
            <person name="Cuomo C."/>
            <person name="de Hoog S."/>
            <person name="Gorbushina A."/>
            <person name="Walker B."/>
            <person name="Young S.K."/>
            <person name="Zeng Q."/>
            <person name="Gargeya S."/>
            <person name="Fitzgerald M."/>
            <person name="Haas B."/>
            <person name="Abouelleil A."/>
            <person name="Allen A.W."/>
            <person name="Alvarado L."/>
            <person name="Arachchi H.M."/>
            <person name="Berlin A.M."/>
            <person name="Chapman S.B."/>
            <person name="Gainer-Dewar J."/>
            <person name="Goldberg J."/>
            <person name="Griggs A."/>
            <person name="Gujja S."/>
            <person name="Hansen M."/>
            <person name="Howarth C."/>
            <person name="Imamovic A."/>
            <person name="Ireland A."/>
            <person name="Larimer J."/>
            <person name="McCowan C."/>
            <person name="Murphy C."/>
            <person name="Pearson M."/>
            <person name="Poon T.W."/>
            <person name="Priest M."/>
            <person name="Roberts A."/>
            <person name="Saif S."/>
            <person name="Shea T."/>
            <person name="Sisk P."/>
            <person name="Sykes S."/>
            <person name="Wortman J."/>
            <person name="Nusbaum C."/>
            <person name="Birren B."/>
        </authorList>
    </citation>
    <scope>NUCLEOTIDE SEQUENCE [LARGE SCALE GENOMIC DNA]</scope>
    <source>
        <strain evidence="10 11">CBS 101466</strain>
    </source>
</reference>
<dbReference type="HOGENOM" id="CLU_001570_14_0_1"/>
<keyword evidence="11" id="KW-1185">Reference proteome</keyword>
<dbReference type="InterPro" id="IPR050121">
    <property type="entry name" value="Cytochrome_P450_monoxygenase"/>
</dbReference>